<comment type="subcellular location">
    <subcellularLocation>
        <location evidence="2">Cell membrane</location>
        <topology evidence="2">Lipid-anchor</topology>
    </subcellularLocation>
</comment>
<sequence length="692" mass="77050">MSWVVNIFHICSYLLVLLFPSASHPLCLDSKAPFTPKIPLEFCPNDESVCCDSNQDLELKKAFQSMNISDPACASLVKSIHCTKCNRFSADLFGIDFGTRTVPVLCTVSEISTLSKTSSHDFCSRVWDACKAEPIVNSPFVPSLQGRTKVPVSSTSSKLTDLCQSKSDFCGLFGGTSEDKLVCFYGSSTLLHNSVNPQAPSGICLEQVTNGPYLYMDAHPDGSNRVFLASQHGKVWLATVPEEGNGEEMLIDESNLFVDLTDAVHSSTELGLMSVAFHPRFVHNGRFFASYICDGEKWSGCTGRCACNTDVNCDPSKLPPFYGSRACRFHVAVSEFTVNCSASDPPLATRGNISEVRRIFTMGIAFKNAIASQILFGPDGYLYLLTGDSETELNPYNLAQNKKSVLGKVLRLDVDKFPSAAELSKHSAWGNYSIPRDNPYIYDKESLPEIWALGFRHPWRCSFDSERPSYFLCGDSGKDQYEEVDIVTKGGNYGWPYFEGDFPFHSMNSSRGNNNINSTNFISYVMGYDHSDANTKEGSSSIVGGFIYRSKTDPCLYGKYVFTDLYGFAIWAGTEIPENSGNFTSAKVPFSCAHNSPLQCKFEKTHPNLNLNYVFSMGRDNKKDTFLLTNKGVLRIAPPSRCNYKCSKEKFRGSQIPRHSPWSKTGTGFKWSQMSYSPFFYSFLFFLMHFIL</sequence>
<dbReference type="FunFam" id="2.120.10.30:FF:000067">
    <property type="entry name" value="HHIP-like 1"/>
    <property type="match status" value="1"/>
</dbReference>
<keyword evidence="9" id="KW-0449">Lipoprotein</keyword>
<dbReference type="Pfam" id="PF07995">
    <property type="entry name" value="GSDH"/>
    <property type="match status" value="1"/>
</dbReference>
<keyword evidence="7" id="KW-0472">Membrane</keyword>
<reference evidence="13" key="1">
    <citation type="submission" date="2022-04" db="EMBL/GenBank/DDBJ databases">
        <title>A functionally conserved STORR gene fusion in Papaver species that diverged 16.8 million years ago.</title>
        <authorList>
            <person name="Catania T."/>
        </authorList>
    </citation>
    <scope>NUCLEOTIDE SEQUENCE</scope>
    <source>
        <strain evidence="13">S-188037</strain>
    </source>
</reference>
<protein>
    <recommendedName>
        <fullName evidence="12">Glucose/Sorbosone dehydrogenase domain-containing protein</fullName>
    </recommendedName>
</protein>
<dbReference type="GO" id="GO:0016491">
    <property type="term" value="F:oxidoreductase activity"/>
    <property type="evidence" value="ECO:0007669"/>
    <property type="project" value="UniProtKB-KW"/>
</dbReference>
<evidence type="ECO:0000256" key="10">
    <source>
        <dbReference type="ARBA" id="ARBA00061483"/>
    </source>
</evidence>
<comment type="cofactor">
    <cofactor evidence="1">
        <name>pyrroloquinoline quinone</name>
        <dbReference type="ChEBI" id="CHEBI:58442"/>
    </cofactor>
</comment>
<keyword evidence="5" id="KW-0634">PQQ</keyword>
<dbReference type="InterPro" id="IPR011042">
    <property type="entry name" value="6-blade_b-propeller_TolB-like"/>
</dbReference>
<evidence type="ECO:0000256" key="1">
    <source>
        <dbReference type="ARBA" id="ARBA00001931"/>
    </source>
</evidence>
<accession>A0AAD4RYB4</accession>
<feature type="domain" description="Glucose/Sorbosone dehydrogenase" evidence="12">
    <location>
        <begin position="225"/>
        <end position="500"/>
    </location>
</feature>
<comment type="caution">
    <text evidence="13">The sequence shown here is derived from an EMBL/GenBank/DDBJ whole genome shotgun (WGS) entry which is preliminary data.</text>
</comment>
<organism evidence="13 14">
    <name type="scientific">Papaver atlanticum</name>
    <dbReference type="NCBI Taxonomy" id="357466"/>
    <lineage>
        <taxon>Eukaryota</taxon>
        <taxon>Viridiplantae</taxon>
        <taxon>Streptophyta</taxon>
        <taxon>Embryophyta</taxon>
        <taxon>Tracheophyta</taxon>
        <taxon>Spermatophyta</taxon>
        <taxon>Magnoliopsida</taxon>
        <taxon>Ranunculales</taxon>
        <taxon>Papaveraceae</taxon>
        <taxon>Papaveroideae</taxon>
        <taxon>Papaver</taxon>
    </lineage>
</organism>
<evidence type="ECO:0000313" key="14">
    <source>
        <dbReference type="Proteomes" id="UP001202328"/>
    </source>
</evidence>
<evidence type="ECO:0000256" key="3">
    <source>
        <dbReference type="ARBA" id="ARBA00022475"/>
    </source>
</evidence>
<dbReference type="PANTHER" id="PTHR19328:SF70">
    <property type="entry name" value="PROTEIN, PUTATIVE-RELATED"/>
    <property type="match status" value="1"/>
</dbReference>
<evidence type="ECO:0000256" key="5">
    <source>
        <dbReference type="ARBA" id="ARBA00022891"/>
    </source>
</evidence>
<dbReference type="InterPro" id="IPR011041">
    <property type="entry name" value="Quinoprot_gluc/sorb_DH_b-prop"/>
</dbReference>
<gene>
    <name evidence="13" type="ORF">MKW98_015424</name>
</gene>
<dbReference type="GO" id="GO:0005886">
    <property type="term" value="C:plasma membrane"/>
    <property type="evidence" value="ECO:0007669"/>
    <property type="project" value="UniProtKB-SubCell"/>
</dbReference>
<evidence type="ECO:0000256" key="11">
    <source>
        <dbReference type="SAM" id="SignalP"/>
    </source>
</evidence>
<name>A0AAD4RYB4_9MAGN</name>
<feature type="signal peptide" evidence="11">
    <location>
        <begin position="1"/>
        <end position="23"/>
    </location>
</feature>
<dbReference type="AlphaFoldDB" id="A0AAD4RYB4"/>
<keyword evidence="14" id="KW-1185">Reference proteome</keyword>
<dbReference type="Gene3D" id="2.120.10.30">
    <property type="entry name" value="TolB, C-terminal domain"/>
    <property type="match status" value="1"/>
</dbReference>
<evidence type="ECO:0000256" key="2">
    <source>
        <dbReference type="ARBA" id="ARBA00004193"/>
    </source>
</evidence>
<evidence type="ECO:0000313" key="13">
    <source>
        <dbReference type="EMBL" id="KAI3842757.1"/>
    </source>
</evidence>
<evidence type="ECO:0000256" key="8">
    <source>
        <dbReference type="ARBA" id="ARBA00023180"/>
    </source>
</evidence>
<feature type="chain" id="PRO_5042276009" description="Glucose/Sorbosone dehydrogenase domain-containing protein" evidence="11">
    <location>
        <begin position="24"/>
        <end position="692"/>
    </location>
</feature>
<dbReference type="SUPFAM" id="SSF50952">
    <property type="entry name" value="Soluble quinoprotein glucose dehydrogenase"/>
    <property type="match status" value="1"/>
</dbReference>
<proteinExistence type="inferred from homology"/>
<evidence type="ECO:0000259" key="12">
    <source>
        <dbReference type="Pfam" id="PF07995"/>
    </source>
</evidence>
<keyword evidence="6" id="KW-0560">Oxidoreductase</keyword>
<evidence type="ECO:0000256" key="9">
    <source>
        <dbReference type="ARBA" id="ARBA00023288"/>
    </source>
</evidence>
<evidence type="ECO:0000256" key="4">
    <source>
        <dbReference type="ARBA" id="ARBA00022729"/>
    </source>
</evidence>
<evidence type="ECO:0000256" key="6">
    <source>
        <dbReference type="ARBA" id="ARBA00023002"/>
    </source>
</evidence>
<dbReference type="PANTHER" id="PTHR19328">
    <property type="entry name" value="HEDGEHOG-INTERACTING PROTEIN"/>
    <property type="match status" value="1"/>
</dbReference>
<comment type="similarity">
    <text evidence="10">Belongs to the PQQ oxidoreductase GdhB family.</text>
</comment>
<keyword evidence="3" id="KW-1003">Cell membrane</keyword>
<keyword evidence="4 11" id="KW-0732">Signal</keyword>
<keyword evidence="8" id="KW-0325">Glycoprotein</keyword>
<dbReference type="InterPro" id="IPR012938">
    <property type="entry name" value="Glc/Sorbosone_DH"/>
</dbReference>
<dbReference type="Proteomes" id="UP001202328">
    <property type="component" value="Unassembled WGS sequence"/>
</dbReference>
<evidence type="ECO:0000256" key="7">
    <source>
        <dbReference type="ARBA" id="ARBA00023136"/>
    </source>
</evidence>
<dbReference type="EMBL" id="JAJJMB010017052">
    <property type="protein sequence ID" value="KAI3842757.1"/>
    <property type="molecule type" value="Genomic_DNA"/>
</dbReference>